<evidence type="ECO:0000313" key="6">
    <source>
        <dbReference type="Proteomes" id="UP001198220"/>
    </source>
</evidence>
<dbReference type="PANTHER" id="PTHR30222:SF17">
    <property type="entry name" value="SPERMIDINE_PUTRESCINE-BINDING PERIPLASMIC PROTEIN"/>
    <property type="match status" value="1"/>
</dbReference>
<dbReference type="InterPro" id="IPR006059">
    <property type="entry name" value="SBP"/>
</dbReference>
<evidence type="ECO:0000256" key="1">
    <source>
        <dbReference type="ARBA" id="ARBA00022729"/>
    </source>
</evidence>
<evidence type="ECO:0000256" key="3">
    <source>
        <dbReference type="SAM" id="Phobius"/>
    </source>
</evidence>
<keyword evidence="6" id="KW-1185">Reference proteome</keyword>
<dbReference type="EMBL" id="JAJEPS010000010">
    <property type="protein sequence ID" value="MCC2126649.1"/>
    <property type="molecule type" value="Genomic_DNA"/>
</dbReference>
<evidence type="ECO:0000256" key="4">
    <source>
        <dbReference type="SAM" id="SignalP"/>
    </source>
</evidence>
<dbReference type="Gene3D" id="3.40.190.10">
    <property type="entry name" value="Periplasmic binding protein-like II"/>
    <property type="match status" value="2"/>
</dbReference>
<dbReference type="Pfam" id="PF13416">
    <property type="entry name" value="SBP_bac_8"/>
    <property type="match status" value="1"/>
</dbReference>
<protein>
    <submittedName>
        <fullName evidence="5">ABC transporter substrate-binding protein</fullName>
    </submittedName>
</protein>
<dbReference type="RefSeq" id="WP_308459584.1">
    <property type="nucleotide sequence ID" value="NZ_JAJEPS010000010.1"/>
</dbReference>
<comment type="caution">
    <text evidence="5">The sequence shown here is derived from an EMBL/GenBank/DDBJ whole genome shotgun (WGS) entry which is preliminary data.</text>
</comment>
<name>A0AAE3DCS2_9FIRM</name>
<dbReference type="AlphaFoldDB" id="A0AAE3DCS2"/>
<keyword evidence="2" id="KW-0175">Coiled coil</keyword>
<accession>A0AAE3DCS2</accession>
<feature type="transmembrane region" description="Helical" evidence="3">
    <location>
        <begin position="472"/>
        <end position="492"/>
    </location>
</feature>
<gene>
    <name evidence="5" type="ORF">LKD36_10710</name>
</gene>
<evidence type="ECO:0000313" key="5">
    <source>
        <dbReference type="EMBL" id="MCC2126649.1"/>
    </source>
</evidence>
<organism evidence="5 6">
    <name type="scientific">Hominiventricola filiformis</name>
    <dbReference type="NCBI Taxonomy" id="2885352"/>
    <lineage>
        <taxon>Bacteria</taxon>
        <taxon>Bacillati</taxon>
        <taxon>Bacillota</taxon>
        <taxon>Clostridia</taxon>
        <taxon>Lachnospirales</taxon>
        <taxon>Lachnospiraceae</taxon>
        <taxon>Hominiventricola</taxon>
    </lineage>
</organism>
<dbReference type="Proteomes" id="UP001198220">
    <property type="component" value="Unassembled WGS sequence"/>
</dbReference>
<feature type="coiled-coil region" evidence="2">
    <location>
        <begin position="251"/>
        <end position="278"/>
    </location>
</feature>
<dbReference type="CDD" id="cd13663">
    <property type="entry name" value="PBP2_PotD_PotF_like_2"/>
    <property type="match status" value="1"/>
</dbReference>
<evidence type="ECO:0000256" key="2">
    <source>
        <dbReference type="SAM" id="Coils"/>
    </source>
</evidence>
<keyword evidence="3" id="KW-0472">Membrane</keyword>
<keyword evidence="3" id="KW-1133">Transmembrane helix</keyword>
<sequence>MNKRISAAAMAAVMGASVVSAIPVQATGGQTENDTIVLRVCNWEEYIDEGGWEDDEVIDLDSGDIFGENSMIQDFEQWYQDTYGKKVRVEYSTFGTNEELYSQLNLGNVYDLVCPSDYMIMKLLKENKLEPLSKEFFDAENENNYYVKGVSPYINGVFEENQIDGKPWVDYAAGYMWGITGMVYNPEEVTEEEASTWTILENPKFYRQVTIKDNVRDAYFPTLAILNRDQLLDPSFRNSANYEAQLSAIMNDTRKETIDEAEEKLKEIRANVYSFETDSGKADMVSGKVVANLQWSGDGVYALDQAEEDDFYLNWAVPEECTNLWFDGWVMLKSGIGQDAAKKQAAEAFINFLSRPDNAVRNMYYIGYTSAIAGGDSSVIFDYLDWTYGAEEDEEDTIEYPVGYFFSGDNSDEDYVITAPAEQAHRQLSAQYPSEEEISRSAVMLYFDDEGNKNINQMWINVRCFNLSMLSIAQWITIAVIVLAAALLVLFVKFGDDIFRRKPPKGYN</sequence>
<keyword evidence="1 4" id="KW-0732">Signal</keyword>
<feature type="chain" id="PRO_5042063878" evidence="4">
    <location>
        <begin position="22"/>
        <end position="508"/>
    </location>
</feature>
<proteinExistence type="predicted"/>
<feature type="signal peptide" evidence="4">
    <location>
        <begin position="1"/>
        <end position="21"/>
    </location>
</feature>
<dbReference type="PANTHER" id="PTHR30222">
    <property type="entry name" value="SPERMIDINE/PUTRESCINE-BINDING PERIPLASMIC PROTEIN"/>
    <property type="match status" value="1"/>
</dbReference>
<reference evidence="5 6" key="1">
    <citation type="submission" date="2021-10" db="EMBL/GenBank/DDBJ databases">
        <title>Anaerobic single-cell dispensing facilitates the cultivation of human gut bacteria.</title>
        <authorList>
            <person name="Afrizal A."/>
        </authorList>
    </citation>
    <scope>NUCLEOTIDE SEQUENCE [LARGE SCALE GENOMIC DNA]</scope>
    <source>
        <strain evidence="5 6">CLA-AA-H276</strain>
    </source>
</reference>
<dbReference type="SUPFAM" id="SSF53850">
    <property type="entry name" value="Periplasmic binding protein-like II"/>
    <property type="match status" value="1"/>
</dbReference>
<keyword evidence="3" id="KW-0812">Transmembrane</keyword>